<dbReference type="AlphaFoldDB" id="A0A919BBB9"/>
<name>A0A919BBB9_STRFL</name>
<dbReference type="InterPro" id="IPR000792">
    <property type="entry name" value="Tscrpt_reg_LuxR_C"/>
</dbReference>
<feature type="domain" description="HTH luxR-type" evidence="2">
    <location>
        <begin position="8"/>
        <end position="65"/>
    </location>
</feature>
<dbReference type="Proteomes" id="UP000632849">
    <property type="component" value="Unassembled WGS sequence"/>
</dbReference>
<dbReference type="GO" id="GO:0003677">
    <property type="term" value="F:DNA binding"/>
    <property type="evidence" value="ECO:0007669"/>
    <property type="project" value="InterPro"/>
</dbReference>
<organism evidence="3 4">
    <name type="scientific">Streptomyces filamentosus</name>
    <name type="common">Streptomyces roseosporus</name>
    <dbReference type="NCBI Taxonomy" id="67294"/>
    <lineage>
        <taxon>Bacteria</taxon>
        <taxon>Bacillati</taxon>
        <taxon>Actinomycetota</taxon>
        <taxon>Actinomycetes</taxon>
        <taxon>Kitasatosporales</taxon>
        <taxon>Streptomycetaceae</taxon>
        <taxon>Streptomyces</taxon>
    </lineage>
</organism>
<evidence type="ECO:0000313" key="4">
    <source>
        <dbReference type="Proteomes" id="UP000632849"/>
    </source>
</evidence>
<accession>A0A919BBB9</accession>
<feature type="compositionally biased region" description="Basic and acidic residues" evidence="1">
    <location>
        <begin position="80"/>
        <end position="93"/>
    </location>
</feature>
<reference evidence="3" key="2">
    <citation type="submission" date="2020-09" db="EMBL/GenBank/DDBJ databases">
        <authorList>
            <person name="Sun Q."/>
            <person name="Ohkuma M."/>
        </authorList>
    </citation>
    <scope>NUCLEOTIDE SEQUENCE</scope>
    <source>
        <strain evidence="3">JCM 4122</strain>
    </source>
</reference>
<feature type="compositionally biased region" description="Polar residues" evidence="1">
    <location>
        <begin position="112"/>
        <end position="122"/>
    </location>
</feature>
<dbReference type="EMBL" id="BNBE01000001">
    <property type="protein sequence ID" value="GHF76881.1"/>
    <property type="molecule type" value="Genomic_DNA"/>
</dbReference>
<dbReference type="GO" id="GO:0006355">
    <property type="term" value="P:regulation of DNA-templated transcription"/>
    <property type="evidence" value="ECO:0007669"/>
    <property type="project" value="InterPro"/>
</dbReference>
<dbReference type="SUPFAM" id="SSF46894">
    <property type="entry name" value="C-terminal effector domain of the bipartite response regulators"/>
    <property type="match status" value="1"/>
</dbReference>
<evidence type="ECO:0000259" key="2">
    <source>
        <dbReference type="SMART" id="SM00421"/>
    </source>
</evidence>
<dbReference type="Gene3D" id="1.10.10.10">
    <property type="entry name" value="Winged helix-like DNA-binding domain superfamily/Winged helix DNA-binding domain"/>
    <property type="match status" value="1"/>
</dbReference>
<evidence type="ECO:0000256" key="1">
    <source>
        <dbReference type="SAM" id="MobiDB-lite"/>
    </source>
</evidence>
<comment type="caution">
    <text evidence="3">The sequence shown here is derived from an EMBL/GenBank/DDBJ whole genome shotgun (WGS) entry which is preliminary data.</text>
</comment>
<proteinExistence type="predicted"/>
<evidence type="ECO:0000313" key="3">
    <source>
        <dbReference type="EMBL" id="GHF76881.1"/>
    </source>
</evidence>
<keyword evidence="4" id="KW-1185">Reference proteome</keyword>
<sequence>MTRALAPGGQLTELDLAVLQHAAHGLTIAATARAIGKSAVAVQDARHRLMGKLGATTLVHAVFLACQAGILDGRPRRHGDHAGYEAHRRRGEDPTQCEPCRLGERAHRQAMRNRNNENQEAA</sequence>
<dbReference type="InterPro" id="IPR036388">
    <property type="entry name" value="WH-like_DNA-bd_sf"/>
</dbReference>
<protein>
    <recommendedName>
        <fullName evidence="2">HTH luxR-type domain-containing protein</fullName>
    </recommendedName>
</protein>
<dbReference type="InterPro" id="IPR016032">
    <property type="entry name" value="Sig_transdc_resp-reg_C-effctor"/>
</dbReference>
<gene>
    <name evidence="3" type="ORF">GCM10017667_00030</name>
</gene>
<reference evidence="3" key="1">
    <citation type="journal article" date="2014" name="Int. J. Syst. Evol. Microbiol.">
        <title>Complete genome sequence of Corynebacterium casei LMG S-19264T (=DSM 44701T), isolated from a smear-ripened cheese.</title>
        <authorList>
            <consortium name="US DOE Joint Genome Institute (JGI-PGF)"/>
            <person name="Walter F."/>
            <person name="Albersmeier A."/>
            <person name="Kalinowski J."/>
            <person name="Ruckert C."/>
        </authorList>
    </citation>
    <scope>NUCLEOTIDE SEQUENCE</scope>
    <source>
        <strain evidence="3">JCM 4122</strain>
    </source>
</reference>
<feature type="region of interest" description="Disordered" evidence="1">
    <location>
        <begin position="75"/>
        <end position="122"/>
    </location>
</feature>
<dbReference type="RefSeq" id="WP_190040379.1">
    <property type="nucleotide sequence ID" value="NZ_BNBE01000001.1"/>
</dbReference>
<dbReference type="SMART" id="SM00421">
    <property type="entry name" value="HTH_LUXR"/>
    <property type="match status" value="1"/>
</dbReference>